<organism evidence="1 2">
    <name type="scientific">Rhinolophus affinis coronavirus</name>
    <dbReference type="NCBI Taxonomy" id="1487703"/>
    <lineage>
        <taxon>Viruses</taxon>
        <taxon>Riboviria</taxon>
        <taxon>Orthornavirae</taxon>
        <taxon>Pisuviricota</taxon>
        <taxon>Pisoniviricetes</taxon>
        <taxon>Nidovirales</taxon>
        <taxon>Cornidovirineae</taxon>
        <taxon>Coronaviridae</taxon>
        <taxon>Orthocoronavirinae</taxon>
        <taxon>Betacoronavirus</taxon>
        <taxon>Sarbecovirus</taxon>
        <taxon>Betacoronavirus pandemicum</taxon>
        <taxon>Severe acute respiratory syndrome coronavirus</taxon>
    </lineage>
</organism>
<dbReference type="Proteomes" id="UP000150494">
    <property type="component" value="Segment"/>
</dbReference>
<dbReference type="InterPro" id="IPR035113">
    <property type="entry name" value="Protein_14_SARS-like"/>
</dbReference>
<proteinExistence type="predicted"/>
<evidence type="ECO:0000313" key="1">
    <source>
        <dbReference type="EMBL" id="AHX37568.1"/>
    </source>
</evidence>
<sequence length="70" mass="7810">MLPSCYNFLKEQHCQKASTQKEAEAAAKPLLAPHHVVAVIQEIQHLAAVGEILLLEWLAEVVKLPSRYCC</sequence>
<protein>
    <submittedName>
        <fullName evidence="1">Protein 14</fullName>
    </submittedName>
</protein>
<name>A0A023PUX5_SARS</name>
<reference evidence="1 2" key="1">
    <citation type="journal article" date="2014" name="J. Virol.">
        <title>Identification of diverse alphacoronaviruses and genomic characterization of a novel severe acute respiratory syndrome-like coronavirus from bats in china.</title>
        <authorList>
            <person name="He B."/>
            <person name="Zhang Y."/>
            <person name="Xu L."/>
            <person name="Yang W."/>
            <person name="Yang F."/>
            <person name="Feng Y."/>
            <person name="Xia L."/>
            <person name="Zhou J."/>
            <person name="Zhen W."/>
            <person name="Feng Y."/>
            <person name="Guo H."/>
            <person name="Zhang H."/>
            <person name="Tu C."/>
        </authorList>
    </citation>
    <scope>NUCLEOTIDE SEQUENCE [LARGE SCALE GENOMIC DNA]</scope>
    <source>
        <strain evidence="1">LYRa11</strain>
    </source>
</reference>
<accession>A0A023PUX5</accession>
<dbReference type="Pfam" id="PF17635">
    <property type="entry name" value="bCoV_Orf14"/>
    <property type="match status" value="1"/>
</dbReference>
<dbReference type="CDD" id="cd21976">
    <property type="entry name" value="SARS-CoV_ORF9c"/>
    <property type="match status" value="1"/>
</dbReference>
<dbReference type="EMBL" id="KF569996">
    <property type="protein sequence ID" value="AHX37568.1"/>
    <property type="molecule type" value="Genomic_RNA"/>
</dbReference>
<evidence type="ECO:0000313" key="2">
    <source>
        <dbReference type="Proteomes" id="UP000150494"/>
    </source>
</evidence>